<evidence type="ECO:0000256" key="13">
    <source>
        <dbReference type="SAM" id="MobiDB-lite"/>
    </source>
</evidence>
<dbReference type="SUPFAM" id="SSF81799">
    <property type="entry name" value="Putative methyltransferase TM0872, insert domain"/>
    <property type="match status" value="1"/>
</dbReference>
<feature type="zinc finger region" description="C3H1-type" evidence="12">
    <location>
        <begin position="638"/>
        <end position="665"/>
    </location>
</feature>
<evidence type="ECO:0000256" key="12">
    <source>
        <dbReference type="PROSITE-ProRule" id="PRU00723"/>
    </source>
</evidence>
<dbReference type="PANTHER" id="PTHR11265:SF0">
    <property type="entry name" value="12S RRNA N4-METHYLCYTIDINE METHYLTRANSFERASE"/>
    <property type="match status" value="1"/>
</dbReference>
<dbReference type="GO" id="GO:0016787">
    <property type="term" value="F:hydrolase activity"/>
    <property type="evidence" value="ECO:0007669"/>
    <property type="project" value="UniProtKB-KW"/>
</dbReference>
<dbReference type="Proteomes" id="UP001178507">
    <property type="component" value="Unassembled WGS sequence"/>
</dbReference>
<dbReference type="Gene3D" id="4.10.1000.10">
    <property type="entry name" value="Zinc finger, CCCH-type"/>
    <property type="match status" value="1"/>
</dbReference>
<dbReference type="PROSITE" id="PS51716">
    <property type="entry name" value="G_IRG"/>
    <property type="match status" value="1"/>
</dbReference>
<comment type="caution">
    <text evidence="16">The sequence shown here is derived from an EMBL/GenBank/DDBJ whole genome shotgun (WGS) entry which is preliminary data.</text>
</comment>
<dbReference type="GO" id="GO:0005525">
    <property type="term" value="F:GTP binding"/>
    <property type="evidence" value="ECO:0007669"/>
    <property type="project" value="UniProtKB-KW"/>
</dbReference>
<protein>
    <submittedName>
        <fullName evidence="16">Uncharacterized protein</fullName>
    </submittedName>
</protein>
<proteinExistence type="inferred from homology"/>
<keyword evidence="8 12" id="KW-0863">Zinc-finger</keyword>
<evidence type="ECO:0000256" key="10">
    <source>
        <dbReference type="ARBA" id="ARBA00022833"/>
    </source>
</evidence>
<evidence type="ECO:0000256" key="4">
    <source>
        <dbReference type="ARBA" id="ARBA00022679"/>
    </source>
</evidence>
<evidence type="ECO:0000256" key="9">
    <source>
        <dbReference type="ARBA" id="ARBA00022801"/>
    </source>
</evidence>
<dbReference type="EMBL" id="CAUJNA010003526">
    <property type="protein sequence ID" value="CAJ1404135.1"/>
    <property type="molecule type" value="Genomic_DNA"/>
</dbReference>
<dbReference type="SUPFAM" id="SSF53335">
    <property type="entry name" value="S-adenosyl-L-methionine-dependent methyltransferases"/>
    <property type="match status" value="1"/>
</dbReference>
<dbReference type="Gene3D" id="3.40.50.300">
    <property type="entry name" value="P-loop containing nucleotide triphosphate hydrolases"/>
    <property type="match status" value="1"/>
</dbReference>
<dbReference type="SMART" id="SM00356">
    <property type="entry name" value="ZnF_C3H1"/>
    <property type="match status" value="1"/>
</dbReference>
<dbReference type="InterPro" id="IPR002903">
    <property type="entry name" value="RsmH"/>
</dbReference>
<evidence type="ECO:0000256" key="6">
    <source>
        <dbReference type="ARBA" id="ARBA00022723"/>
    </source>
</evidence>
<feature type="domain" description="C3H1-type" evidence="14">
    <location>
        <begin position="638"/>
        <end position="665"/>
    </location>
</feature>
<keyword evidence="17" id="KW-1185">Reference proteome</keyword>
<dbReference type="AlphaFoldDB" id="A0AA36N9K1"/>
<evidence type="ECO:0000256" key="1">
    <source>
        <dbReference type="ARBA" id="ARBA00005429"/>
    </source>
</evidence>
<evidence type="ECO:0000256" key="5">
    <source>
        <dbReference type="ARBA" id="ARBA00022691"/>
    </source>
</evidence>
<dbReference type="InterPro" id="IPR030385">
    <property type="entry name" value="G_IRG_dom"/>
</dbReference>
<dbReference type="GO" id="GO:0016020">
    <property type="term" value="C:membrane"/>
    <property type="evidence" value="ECO:0007669"/>
    <property type="project" value="InterPro"/>
</dbReference>
<name>A0AA36N9K1_9DINO</name>
<keyword evidence="7" id="KW-0547">Nucleotide-binding</keyword>
<evidence type="ECO:0000313" key="16">
    <source>
        <dbReference type="EMBL" id="CAJ1404135.1"/>
    </source>
</evidence>
<dbReference type="Pfam" id="PF01795">
    <property type="entry name" value="Methyltransf_5"/>
    <property type="match status" value="1"/>
</dbReference>
<evidence type="ECO:0000256" key="7">
    <source>
        <dbReference type="ARBA" id="ARBA00022741"/>
    </source>
</evidence>
<gene>
    <name evidence="16" type="ORF">EVOR1521_LOCUS26652</name>
</gene>
<accession>A0AA36N9K1</accession>
<evidence type="ECO:0000259" key="15">
    <source>
        <dbReference type="PROSITE" id="PS51716"/>
    </source>
</evidence>
<dbReference type="InterPro" id="IPR007743">
    <property type="entry name" value="Immunity-related_GTPase-like"/>
</dbReference>
<comment type="similarity">
    <text evidence="1">Belongs to the TRAFAC class dynamin-like GTPase superfamily. IRG family.</text>
</comment>
<keyword evidence="6 12" id="KW-0479">Metal-binding</keyword>
<dbReference type="SUPFAM" id="SSF90229">
    <property type="entry name" value="CCCH zinc finger"/>
    <property type="match status" value="1"/>
</dbReference>
<dbReference type="InterPro" id="IPR027417">
    <property type="entry name" value="P-loop_NTPase"/>
</dbReference>
<dbReference type="InterPro" id="IPR023397">
    <property type="entry name" value="SAM-dep_MeTrfase_MraW_recog"/>
</dbReference>
<dbReference type="GO" id="GO:0005737">
    <property type="term" value="C:cytoplasm"/>
    <property type="evidence" value="ECO:0007669"/>
    <property type="project" value="TreeGrafter"/>
</dbReference>
<organism evidence="16 17">
    <name type="scientific">Effrenium voratum</name>
    <dbReference type="NCBI Taxonomy" id="2562239"/>
    <lineage>
        <taxon>Eukaryota</taxon>
        <taxon>Sar</taxon>
        <taxon>Alveolata</taxon>
        <taxon>Dinophyceae</taxon>
        <taxon>Suessiales</taxon>
        <taxon>Symbiodiniaceae</taxon>
        <taxon>Effrenium</taxon>
    </lineage>
</organism>
<dbReference type="SUPFAM" id="SSF52540">
    <property type="entry name" value="P-loop containing nucleoside triphosphate hydrolases"/>
    <property type="match status" value="1"/>
</dbReference>
<reference evidence="16" key="1">
    <citation type="submission" date="2023-08" db="EMBL/GenBank/DDBJ databases">
        <authorList>
            <person name="Chen Y."/>
            <person name="Shah S."/>
            <person name="Dougan E. K."/>
            <person name="Thang M."/>
            <person name="Chan C."/>
        </authorList>
    </citation>
    <scope>NUCLEOTIDE SEQUENCE</scope>
</reference>
<sequence>MESRIVRSRSDRHALKTKDDLEKERLRHRSGAYFRYENRDNPIDVVMNCPGYLGPRERMTAGAHCEEVNYMEREHAKVTRDEVTEARRKGKYNREEHRWRCIAGADQADVNRVARMQNDPMMGRKNVSGQPFNIVNHGYDKTPAGAQLEHHDNMIRYRSRVREAALAMRNHLGFNPIIGEQFMPQLSKLCVMLLAAIQCAELLSALFKRRSDVESAGQVWESKPAESSADAGASHLAGLTFDGPSAQEWLKQLEPSPEEDLLADAINEGLAEREQAAPSHAPRAVKPEEARRLKELVAELATLQEHFSKERERLGAEKEEVKAKQAEIAKREADLEAQKREQKQREEDRKNYPQPAWLDKVDGCINIAVVGNSGVGKSLLINRLRRMRPQAEGWAAVGVNETTREPTMYPYPNQSKVRLWDLPGAGTVSVPAETYLQDMGLRYFDHVVVVTAGRFTEMEVSLRAELEQYAVPYCMVRTKVDQDVVNNKEDNFAEKHETLKQIRDDLEKTHGVATKSLYLVSSRDPDDYDMPRLLADLFPGMKRQLDPDAPAFCPAGTAAACQARAPPAWTDAWAMPPALSLILSGLQGAWCDNFGSAYVVQNDHCHVTLRSAHYTVVQLSQDGCAVWWVQRWYVDEEDVKRTLCKFFLAGACERGDMCTWAHGEEELGQPVGGAPTSLDLQAHQGFVEEGVKRTICKFWEARCLALIAFVPSWQVQAEPVSIGMAAQAELRMVSEAGSCWLPKAGALICVLWKSILQGSSVLSILTEASEDFEAEDFEDDFMDDLQRSVEESREQHQRAVSVGRAAGHEPVLLLPVLQALFPPSCLANAEDEVGIRLGKGVYNGLYVDCTFGRGGYSREILSRLSEDGRLLALDIDSNCLGAGRLLENEDERFCFLPRAFSDLVSIFESPEENEEVSRILELGPPSGIVFDVGVCSVQMDNRARGFSLQNLQQRPDSPLDLRMNQSVGKSAAEWLQAATVEELAWVLREYGATNQEPVQAERMAQVIYDDLQENGPIESMNRLAEIVGRARCIGDESFEHPPSGRAHPARLTVQAIRLFLNSELEQLRVGLESAFRVLAYGGRCVVTVFKQPEEAIVRRFLVNMEDPDPETVARYPKRRLVELFPLAGSDSEFAVRLQSLPVRHSALISWQACCRRGLNEHPSSVRRCVCHGESATDLPAGQGQAQEAGESLQRA</sequence>
<keyword evidence="4" id="KW-0808">Transferase</keyword>
<dbReference type="GO" id="GO:0008270">
    <property type="term" value="F:zinc ion binding"/>
    <property type="evidence" value="ECO:0007669"/>
    <property type="project" value="UniProtKB-KW"/>
</dbReference>
<dbReference type="GO" id="GO:0070475">
    <property type="term" value="P:rRNA base methylation"/>
    <property type="evidence" value="ECO:0007669"/>
    <property type="project" value="TreeGrafter"/>
</dbReference>
<dbReference type="PANTHER" id="PTHR11265">
    <property type="entry name" value="S-ADENOSYL-METHYLTRANSFERASE MRAW"/>
    <property type="match status" value="1"/>
</dbReference>
<dbReference type="PROSITE" id="PS50103">
    <property type="entry name" value="ZF_C3H1"/>
    <property type="match status" value="1"/>
</dbReference>
<dbReference type="FunFam" id="3.40.50.300:FF:000541">
    <property type="entry name" value="Immunity related GTPase M"/>
    <property type="match status" value="1"/>
</dbReference>
<evidence type="ECO:0000256" key="8">
    <source>
        <dbReference type="ARBA" id="ARBA00022771"/>
    </source>
</evidence>
<dbReference type="InterPro" id="IPR029063">
    <property type="entry name" value="SAM-dependent_MTases_sf"/>
</dbReference>
<keyword evidence="3" id="KW-0489">Methyltransferase</keyword>
<feature type="domain" description="IRG-type G" evidence="15">
    <location>
        <begin position="363"/>
        <end position="540"/>
    </location>
</feature>
<keyword evidence="9" id="KW-0378">Hydrolase</keyword>
<dbReference type="Gene3D" id="1.10.150.170">
    <property type="entry name" value="Putative methyltransferase TM0872, insert domain"/>
    <property type="match status" value="1"/>
</dbReference>
<comment type="similarity">
    <text evidence="2">Belongs to the methyltransferase superfamily. RsmH family.</text>
</comment>
<feature type="region of interest" description="Disordered" evidence="13">
    <location>
        <begin position="325"/>
        <end position="351"/>
    </location>
</feature>
<evidence type="ECO:0000259" key="14">
    <source>
        <dbReference type="PROSITE" id="PS50103"/>
    </source>
</evidence>
<keyword evidence="5" id="KW-0949">S-adenosyl-L-methionine</keyword>
<evidence type="ECO:0000256" key="11">
    <source>
        <dbReference type="ARBA" id="ARBA00023134"/>
    </source>
</evidence>
<dbReference type="Pfam" id="PF05049">
    <property type="entry name" value="IIGP"/>
    <property type="match status" value="1"/>
</dbReference>
<dbReference type="InterPro" id="IPR036855">
    <property type="entry name" value="Znf_CCCH_sf"/>
</dbReference>
<keyword evidence="11" id="KW-0342">GTP-binding</keyword>
<keyword evidence="10 12" id="KW-0862">Zinc</keyword>
<dbReference type="InterPro" id="IPR000571">
    <property type="entry name" value="Znf_CCCH"/>
</dbReference>
<dbReference type="GO" id="GO:0071424">
    <property type="term" value="F:rRNA (cytosine-N4-)-methyltransferase activity"/>
    <property type="evidence" value="ECO:0007669"/>
    <property type="project" value="TreeGrafter"/>
</dbReference>
<evidence type="ECO:0000256" key="2">
    <source>
        <dbReference type="ARBA" id="ARBA00010396"/>
    </source>
</evidence>
<evidence type="ECO:0000313" key="17">
    <source>
        <dbReference type="Proteomes" id="UP001178507"/>
    </source>
</evidence>
<dbReference type="Gene3D" id="3.40.50.150">
    <property type="entry name" value="Vaccinia Virus protein VP39"/>
    <property type="match status" value="1"/>
</dbReference>
<evidence type="ECO:0000256" key="3">
    <source>
        <dbReference type="ARBA" id="ARBA00022603"/>
    </source>
</evidence>